<accession>A0A7J6TSC0</accession>
<feature type="region of interest" description="Disordered" evidence="1">
    <location>
        <begin position="10"/>
        <end position="30"/>
    </location>
</feature>
<evidence type="ECO:0000256" key="1">
    <source>
        <dbReference type="SAM" id="MobiDB-lite"/>
    </source>
</evidence>
<feature type="region of interest" description="Disordered" evidence="1">
    <location>
        <begin position="63"/>
        <end position="82"/>
    </location>
</feature>
<name>A0A7J6TSC0_PEROL</name>
<gene>
    <name evidence="2" type="ORF">FOZ62_028367</name>
</gene>
<dbReference type="Proteomes" id="UP000574390">
    <property type="component" value="Unassembled WGS sequence"/>
</dbReference>
<organism evidence="2 3">
    <name type="scientific">Perkinsus olseni</name>
    <name type="common">Perkinsus atlanticus</name>
    <dbReference type="NCBI Taxonomy" id="32597"/>
    <lineage>
        <taxon>Eukaryota</taxon>
        <taxon>Sar</taxon>
        <taxon>Alveolata</taxon>
        <taxon>Perkinsozoa</taxon>
        <taxon>Perkinsea</taxon>
        <taxon>Perkinsida</taxon>
        <taxon>Perkinsidae</taxon>
        <taxon>Perkinsus</taxon>
    </lineage>
</organism>
<comment type="caution">
    <text evidence="2">The sequence shown here is derived from an EMBL/GenBank/DDBJ whole genome shotgun (WGS) entry which is preliminary data.</text>
</comment>
<protein>
    <submittedName>
        <fullName evidence="2">Uncharacterized protein</fullName>
    </submittedName>
</protein>
<feature type="non-terminal residue" evidence="2">
    <location>
        <position position="328"/>
    </location>
</feature>
<evidence type="ECO:0000313" key="2">
    <source>
        <dbReference type="EMBL" id="KAF4747687.1"/>
    </source>
</evidence>
<dbReference type="AlphaFoldDB" id="A0A7J6TSC0"/>
<feature type="region of interest" description="Disordered" evidence="1">
    <location>
        <begin position="109"/>
        <end position="148"/>
    </location>
</feature>
<sequence>VLIDFMLCETSLSQSQGPPPPSQPVGQPPPDVYYMPRGPVHAAWQHPVYPSAMHWGPTMMSHGQPSHTFGLQQPSQGEDAEMSKLKAALEGGGLRPTTGKNAAVGVPNRVDESSTEAPPPAVAAAPPAGGGGGRRKTGGGPVKFDPDHMLSSPAPIELLGGKVSCYSIINTLDGTQYFRCALCMKLQLFKSADSLLRHQATQACKTASKAAKDSKASSDLPATKCSAAEGDDGAHASSPGGGAAEASRASRKDEVTDAAEFSPLAKPVFSREITPPSPPSNDPASLPARGGPSEKTAVDTDKFLDVSCTSTKSYRSKPHFSSAFLLPS</sequence>
<proteinExistence type="predicted"/>
<feature type="non-terminal residue" evidence="2">
    <location>
        <position position="1"/>
    </location>
</feature>
<feature type="region of interest" description="Disordered" evidence="1">
    <location>
        <begin position="208"/>
        <end position="302"/>
    </location>
</feature>
<reference evidence="2 3" key="1">
    <citation type="submission" date="2020-04" db="EMBL/GenBank/DDBJ databases">
        <title>Perkinsus olseni comparative genomics.</title>
        <authorList>
            <person name="Bogema D.R."/>
        </authorList>
    </citation>
    <scope>NUCLEOTIDE SEQUENCE [LARGE SCALE GENOMIC DNA]</scope>
    <source>
        <strain evidence="2">ATCC PRA-205</strain>
    </source>
</reference>
<evidence type="ECO:0000313" key="3">
    <source>
        <dbReference type="Proteomes" id="UP000574390"/>
    </source>
</evidence>
<dbReference type="EMBL" id="JABANM010005391">
    <property type="protein sequence ID" value="KAF4747687.1"/>
    <property type="molecule type" value="Genomic_DNA"/>
</dbReference>
<feature type="compositionally biased region" description="Pro residues" evidence="1">
    <location>
        <begin position="17"/>
        <end position="30"/>
    </location>
</feature>
<feature type="compositionally biased region" description="Polar residues" evidence="1">
    <location>
        <begin position="63"/>
        <end position="76"/>
    </location>
</feature>